<evidence type="ECO:0000313" key="1">
    <source>
        <dbReference type="EMBL" id="SKB83279.1"/>
    </source>
</evidence>
<gene>
    <name evidence="1" type="ORF">SAMN05661099_3009</name>
</gene>
<name>A0A1T5EHI3_9SPHI</name>
<organism evidence="1 2">
    <name type="scientific">Daejeonella lutea</name>
    <dbReference type="NCBI Taxonomy" id="572036"/>
    <lineage>
        <taxon>Bacteria</taxon>
        <taxon>Pseudomonadati</taxon>
        <taxon>Bacteroidota</taxon>
        <taxon>Sphingobacteriia</taxon>
        <taxon>Sphingobacteriales</taxon>
        <taxon>Sphingobacteriaceae</taxon>
        <taxon>Daejeonella</taxon>
    </lineage>
</organism>
<dbReference type="EMBL" id="FUYR01000003">
    <property type="protein sequence ID" value="SKB83279.1"/>
    <property type="molecule type" value="Genomic_DNA"/>
</dbReference>
<dbReference type="Proteomes" id="UP000189981">
    <property type="component" value="Unassembled WGS sequence"/>
</dbReference>
<evidence type="ECO:0000313" key="2">
    <source>
        <dbReference type="Proteomes" id="UP000189981"/>
    </source>
</evidence>
<accession>A0A1T5EHI3</accession>
<proteinExistence type="predicted"/>
<dbReference type="RefSeq" id="WP_079703517.1">
    <property type="nucleotide sequence ID" value="NZ_FUYR01000003.1"/>
</dbReference>
<reference evidence="2" key="1">
    <citation type="submission" date="2017-02" db="EMBL/GenBank/DDBJ databases">
        <authorList>
            <person name="Varghese N."/>
            <person name="Submissions S."/>
        </authorList>
    </citation>
    <scope>NUCLEOTIDE SEQUENCE [LARGE SCALE GENOMIC DNA]</scope>
    <source>
        <strain evidence="2">DSM 22385</strain>
    </source>
</reference>
<keyword evidence="2" id="KW-1185">Reference proteome</keyword>
<sequence>MTSFEIACPQSFHSCDRIDVFAEHQTDHSEFHLIKDGDLLSVIQRHQNGRWQNKEGKALTVEELAFISGQIENN</sequence>
<protein>
    <submittedName>
        <fullName evidence="1">Uncharacterized protein</fullName>
    </submittedName>
</protein>
<dbReference type="AlphaFoldDB" id="A0A1T5EHI3"/>